<gene>
    <name evidence="5" type="ORF">EM848_02215</name>
    <name evidence="4" type="ORF">EMO90_04195</name>
</gene>
<name>A0A5J5DXI7_9BIFI</name>
<dbReference type="EMBL" id="RZNZ01000004">
    <property type="protein sequence ID" value="KAA8821440.1"/>
    <property type="molecule type" value="Genomic_DNA"/>
</dbReference>
<reference evidence="6 7" key="1">
    <citation type="journal article" date="2019" name="Syst. Appl. Microbiol.">
        <title>Characterization of Bifidobacterium species in feaces of the Egyptian fruit bat: Description of B. vespertilionis sp. nov. and B. rousetti sp. nov.</title>
        <authorList>
            <person name="Modesto M."/>
            <person name="Satti M."/>
            <person name="Watanabe K."/>
            <person name="Puglisi E."/>
            <person name="Morelli L."/>
            <person name="Huang C.-H."/>
            <person name="Liou J.-S."/>
            <person name="Miyashita M."/>
            <person name="Tamura T."/>
            <person name="Saito S."/>
            <person name="Mori K."/>
            <person name="Huang L."/>
            <person name="Sciavilla P."/>
            <person name="Sandri C."/>
            <person name="Spiezio C."/>
            <person name="Vitali F."/>
            <person name="Cavalieri D."/>
            <person name="Perpetuini G."/>
            <person name="Tofalo R."/>
            <person name="Bonetti A."/>
            <person name="Arita M."/>
            <person name="Mattarelli P."/>
        </authorList>
    </citation>
    <scope>NUCLEOTIDE SEQUENCE [LARGE SCALE GENOMIC DNA]</scope>
    <source>
        <strain evidence="4 7">RST16</strain>
        <strain evidence="5 6">RST8</strain>
    </source>
</reference>
<evidence type="ECO:0000256" key="1">
    <source>
        <dbReference type="ARBA" id="ARBA00005662"/>
    </source>
</evidence>
<dbReference type="PANTHER" id="PTHR33393">
    <property type="entry name" value="POLYGLUTAMINE SYNTHESIS ACCESSORY PROTEIN RV0574C-RELATED"/>
    <property type="match status" value="1"/>
</dbReference>
<feature type="region of interest" description="Disordered" evidence="2">
    <location>
        <begin position="33"/>
        <end position="56"/>
    </location>
</feature>
<keyword evidence="7" id="KW-1185">Reference proteome</keyword>
<dbReference type="InterPro" id="IPR019079">
    <property type="entry name" value="Capsule_synth_CapA"/>
</dbReference>
<evidence type="ECO:0000313" key="7">
    <source>
        <dbReference type="Proteomes" id="UP000374630"/>
    </source>
</evidence>
<evidence type="ECO:0000313" key="4">
    <source>
        <dbReference type="EMBL" id="KAA8821440.1"/>
    </source>
</evidence>
<dbReference type="Proteomes" id="UP000345527">
    <property type="component" value="Unassembled WGS sequence"/>
</dbReference>
<protein>
    <submittedName>
        <fullName evidence="5">CapA family protein</fullName>
    </submittedName>
</protein>
<dbReference type="InterPro" id="IPR052169">
    <property type="entry name" value="CW_Biosynth-Accessory"/>
</dbReference>
<feature type="domain" description="Capsule synthesis protein CapA" evidence="3">
    <location>
        <begin position="68"/>
        <end position="327"/>
    </location>
</feature>
<comment type="similarity">
    <text evidence="1">Belongs to the CapA family.</text>
</comment>
<evidence type="ECO:0000256" key="2">
    <source>
        <dbReference type="SAM" id="MobiDB-lite"/>
    </source>
</evidence>
<dbReference type="AlphaFoldDB" id="A0A5J5DXI7"/>
<dbReference type="Proteomes" id="UP000374630">
    <property type="component" value="Unassembled WGS sequence"/>
</dbReference>
<dbReference type="Pfam" id="PF09587">
    <property type="entry name" value="PGA_cap"/>
    <property type="match status" value="1"/>
</dbReference>
<sequence>MAVVLVVAIGMAWHWTRPQGGAGTTIDLATADASSAPGDLTRGGDAVPEPVDAHHGNSPDCPDLDCIALMVNGDMLFHERMWRYFAGANTSATDGTAFDFTELFAPMSRYLKASDISVCNFETPVSKPGGPYADYPSFNIPPEVATGVAKVGYTACTHATNHSWDQGAAGIQRLNDTLTKVGLKHTGSYTNEADSMKPMVLDSPTGGGKLAVIAGTVSLNGNKPSQDWMIDRLRGKEDPRHQQDIDRAVAKAKTAREEGADLVAVAMHSVVEYIDYADDWQVSEAHALADTGAFDLIFGTGSHSAQPIENYKGTWIIYGLGNAVTVTASDPSRAVNNQGVTARIQFAGRKGQTGSWRVNRIDWLPTANMRQGLYRWCPIAADRPDGACWSDDEDARVRERIRDVIYAKGADPNVVREWEITKEPAA</sequence>
<dbReference type="SUPFAM" id="SSF56300">
    <property type="entry name" value="Metallo-dependent phosphatases"/>
    <property type="match status" value="1"/>
</dbReference>
<dbReference type="RefSeq" id="WP_150353452.1">
    <property type="nucleotide sequence ID" value="NZ_RZNZ01000004.1"/>
</dbReference>
<organism evidence="5 6">
    <name type="scientific">Bifidobacterium vespertilionis</name>
    <dbReference type="NCBI Taxonomy" id="2562524"/>
    <lineage>
        <taxon>Bacteria</taxon>
        <taxon>Bacillati</taxon>
        <taxon>Actinomycetota</taxon>
        <taxon>Actinomycetes</taxon>
        <taxon>Bifidobacteriales</taxon>
        <taxon>Bifidobacteriaceae</taxon>
        <taxon>Bifidobacterium</taxon>
    </lineage>
</organism>
<proteinExistence type="inferred from homology"/>
<dbReference type="PANTHER" id="PTHR33393:SF13">
    <property type="entry name" value="PGA BIOSYNTHESIS PROTEIN CAPA"/>
    <property type="match status" value="1"/>
</dbReference>
<dbReference type="EMBL" id="RZOA01000003">
    <property type="protein sequence ID" value="KAA8824382.1"/>
    <property type="molecule type" value="Genomic_DNA"/>
</dbReference>
<dbReference type="SMART" id="SM00854">
    <property type="entry name" value="PGA_cap"/>
    <property type="match status" value="1"/>
</dbReference>
<evidence type="ECO:0000313" key="6">
    <source>
        <dbReference type="Proteomes" id="UP000345527"/>
    </source>
</evidence>
<dbReference type="InterPro" id="IPR029052">
    <property type="entry name" value="Metallo-depent_PP-like"/>
</dbReference>
<evidence type="ECO:0000259" key="3">
    <source>
        <dbReference type="SMART" id="SM00854"/>
    </source>
</evidence>
<dbReference type="OrthoDB" id="9810718at2"/>
<dbReference type="Gene3D" id="3.60.21.10">
    <property type="match status" value="1"/>
</dbReference>
<accession>A0A5J5DXI7</accession>
<evidence type="ECO:0000313" key="5">
    <source>
        <dbReference type="EMBL" id="KAA8824382.1"/>
    </source>
</evidence>
<comment type="caution">
    <text evidence="5">The sequence shown here is derived from an EMBL/GenBank/DDBJ whole genome shotgun (WGS) entry which is preliminary data.</text>
</comment>